<protein>
    <submittedName>
        <fullName evidence="1">Uncharacterized protein</fullName>
    </submittedName>
</protein>
<name>A0A9Q0QW17_9MAGN</name>
<dbReference type="AlphaFoldDB" id="A0A9Q0QW17"/>
<keyword evidence="2" id="KW-1185">Reference proteome</keyword>
<sequence length="148" mass="17096">MKNTSVCRGVKGAKQANQFIMTSRIVYHIMARLYNMLNYEKEKTLWLQWIAETAHEMDKERNEVVSQVTQAAQKKVTLNVEVNCLKQHWIRRRATAICEFVEKKVTGIDYSCSEALEKITLPSSYEEEDDEIYYSRETIVHGSGGDAV</sequence>
<gene>
    <name evidence="1" type="ORF">NE237_006988</name>
</gene>
<organism evidence="1 2">
    <name type="scientific">Protea cynaroides</name>
    <dbReference type="NCBI Taxonomy" id="273540"/>
    <lineage>
        <taxon>Eukaryota</taxon>
        <taxon>Viridiplantae</taxon>
        <taxon>Streptophyta</taxon>
        <taxon>Embryophyta</taxon>
        <taxon>Tracheophyta</taxon>
        <taxon>Spermatophyta</taxon>
        <taxon>Magnoliopsida</taxon>
        <taxon>Proteales</taxon>
        <taxon>Proteaceae</taxon>
        <taxon>Protea</taxon>
    </lineage>
</organism>
<dbReference type="Proteomes" id="UP001141806">
    <property type="component" value="Unassembled WGS sequence"/>
</dbReference>
<proteinExistence type="predicted"/>
<evidence type="ECO:0000313" key="1">
    <source>
        <dbReference type="EMBL" id="KAJ4973814.1"/>
    </source>
</evidence>
<accession>A0A9Q0QW17</accession>
<dbReference type="EMBL" id="JAMYWD010000004">
    <property type="protein sequence ID" value="KAJ4973814.1"/>
    <property type="molecule type" value="Genomic_DNA"/>
</dbReference>
<reference evidence="1" key="1">
    <citation type="journal article" date="2023" name="Plant J.">
        <title>The genome of the king protea, Protea cynaroides.</title>
        <authorList>
            <person name="Chang J."/>
            <person name="Duong T.A."/>
            <person name="Schoeman C."/>
            <person name="Ma X."/>
            <person name="Roodt D."/>
            <person name="Barker N."/>
            <person name="Li Z."/>
            <person name="Van de Peer Y."/>
            <person name="Mizrachi E."/>
        </authorList>
    </citation>
    <scope>NUCLEOTIDE SEQUENCE</scope>
    <source>
        <tissue evidence="1">Young leaves</tissue>
    </source>
</reference>
<evidence type="ECO:0000313" key="2">
    <source>
        <dbReference type="Proteomes" id="UP001141806"/>
    </source>
</evidence>
<comment type="caution">
    <text evidence="1">The sequence shown here is derived from an EMBL/GenBank/DDBJ whole genome shotgun (WGS) entry which is preliminary data.</text>
</comment>